<dbReference type="Pfam" id="PF00255">
    <property type="entry name" value="GSHPx"/>
    <property type="match status" value="1"/>
</dbReference>
<keyword evidence="3 4" id="KW-0560">Oxidoreductase</keyword>
<dbReference type="Gene3D" id="3.40.30.10">
    <property type="entry name" value="Glutaredoxin"/>
    <property type="match status" value="1"/>
</dbReference>
<reference evidence="5 6" key="1">
    <citation type="submission" date="2018-05" db="EMBL/GenBank/DDBJ databases">
        <title>Draft genome sequence of Streptococcus panodentis CCUG 70867T.</title>
        <authorList>
            <person name="Salva-Serra F."/>
            <person name="Mendez V."/>
            <person name="Jaen-Luchoro D."/>
            <person name="Gonzales-Siles L."/>
            <person name="Karlsson R."/>
            <person name="Engstrom-Jakobsson H."/>
            <person name="Busquets A."/>
            <person name="Gomila M."/>
            <person name="Pineiro-Iglesias B."/>
            <person name="Bennasar-Figueras A."/>
            <person name="Seeger M."/>
            <person name="Moore E."/>
        </authorList>
    </citation>
    <scope>NUCLEOTIDE SEQUENCE [LARGE SCALE GENOMIC DNA]</scope>
    <source>
        <strain evidence="5 6">CCUG 70867</strain>
    </source>
</reference>
<dbReference type="SUPFAM" id="SSF52833">
    <property type="entry name" value="Thioredoxin-like"/>
    <property type="match status" value="1"/>
</dbReference>
<dbReference type="InterPro" id="IPR029760">
    <property type="entry name" value="GPX_CS"/>
</dbReference>
<keyword evidence="2 4" id="KW-0575">Peroxidase</keyword>
<dbReference type="PIRSF" id="PIRSF000303">
    <property type="entry name" value="Glutathion_perox"/>
    <property type="match status" value="1"/>
</dbReference>
<evidence type="ECO:0000256" key="3">
    <source>
        <dbReference type="ARBA" id="ARBA00023002"/>
    </source>
</evidence>
<organism evidence="5 6">
    <name type="scientific">Streptococcus panodentis</name>
    <dbReference type="NCBI Taxonomy" id="1581472"/>
    <lineage>
        <taxon>Bacteria</taxon>
        <taxon>Bacillati</taxon>
        <taxon>Bacillota</taxon>
        <taxon>Bacilli</taxon>
        <taxon>Lactobacillales</taxon>
        <taxon>Streptococcaceae</taxon>
        <taxon>Streptococcus</taxon>
    </lineage>
</organism>
<protein>
    <recommendedName>
        <fullName evidence="4">Glutathione peroxidase</fullName>
    </recommendedName>
</protein>
<sequence length="162" mass="18425">MTTIYQLPVRKQDGSEQTLADYQGRVLLIVNTATGCGLTPQYQELQELYERYHEAGLDILDFPCNQFAQQAPGNADDINSFCSLTYGTSFPRFAKVKVNGPKAAPLFQWLKKEKGGLLSRDIKWNFTKFLVGRDGQVEQRFSPQTSPRTMEETIQKLLNKKL</sequence>
<dbReference type="PROSITE" id="PS00763">
    <property type="entry name" value="GLUTATHIONE_PEROXID_2"/>
    <property type="match status" value="1"/>
</dbReference>
<dbReference type="CDD" id="cd00340">
    <property type="entry name" value="GSH_Peroxidase"/>
    <property type="match status" value="1"/>
</dbReference>
<dbReference type="RefSeq" id="WP_209550914.1">
    <property type="nucleotide sequence ID" value="NZ_QFAY01000005.1"/>
</dbReference>
<dbReference type="InterPro" id="IPR000889">
    <property type="entry name" value="Glutathione_peroxidase"/>
</dbReference>
<dbReference type="InterPro" id="IPR036249">
    <property type="entry name" value="Thioredoxin-like_sf"/>
</dbReference>
<dbReference type="PANTHER" id="PTHR11592">
    <property type="entry name" value="GLUTATHIONE PEROXIDASE"/>
    <property type="match status" value="1"/>
</dbReference>
<name>A0ABS5AV29_9STRE</name>
<dbReference type="EMBL" id="QFAY01000005">
    <property type="protein sequence ID" value="MBP2620425.1"/>
    <property type="molecule type" value="Genomic_DNA"/>
</dbReference>
<keyword evidence="6" id="KW-1185">Reference proteome</keyword>
<evidence type="ECO:0000313" key="5">
    <source>
        <dbReference type="EMBL" id="MBP2620425.1"/>
    </source>
</evidence>
<comment type="caution">
    <text evidence="5">The sequence shown here is derived from an EMBL/GenBank/DDBJ whole genome shotgun (WGS) entry which is preliminary data.</text>
</comment>
<dbReference type="PROSITE" id="PS51355">
    <property type="entry name" value="GLUTATHIONE_PEROXID_3"/>
    <property type="match status" value="1"/>
</dbReference>
<dbReference type="GO" id="GO:0004601">
    <property type="term" value="F:peroxidase activity"/>
    <property type="evidence" value="ECO:0007669"/>
    <property type="project" value="UniProtKB-KW"/>
</dbReference>
<accession>A0ABS5AV29</accession>
<dbReference type="PROSITE" id="PS00460">
    <property type="entry name" value="GLUTATHIONE_PEROXID_1"/>
    <property type="match status" value="1"/>
</dbReference>
<evidence type="ECO:0000313" key="6">
    <source>
        <dbReference type="Proteomes" id="UP001519349"/>
    </source>
</evidence>
<proteinExistence type="inferred from homology"/>
<dbReference type="InterPro" id="IPR029759">
    <property type="entry name" value="GPX_AS"/>
</dbReference>
<dbReference type="PRINTS" id="PR01011">
    <property type="entry name" value="GLUTPROXDASE"/>
</dbReference>
<evidence type="ECO:0000256" key="2">
    <source>
        <dbReference type="ARBA" id="ARBA00022559"/>
    </source>
</evidence>
<gene>
    <name evidence="5" type="ORF">DHL47_03560</name>
</gene>
<evidence type="ECO:0000256" key="4">
    <source>
        <dbReference type="RuleBase" id="RU000499"/>
    </source>
</evidence>
<evidence type="ECO:0000256" key="1">
    <source>
        <dbReference type="ARBA" id="ARBA00006926"/>
    </source>
</evidence>
<dbReference type="Proteomes" id="UP001519349">
    <property type="component" value="Unassembled WGS sequence"/>
</dbReference>
<dbReference type="PANTHER" id="PTHR11592:SF78">
    <property type="entry name" value="GLUTATHIONE PEROXIDASE"/>
    <property type="match status" value="1"/>
</dbReference>
<comment type="similarity">
    <text evidence="1 4">Belongs to the glutathione peroxidase family.</text>
</comment>